<protein>
    <recommendedName>
        <fullName evidence="3">Cupin type-2 domain-containing protein</fullName>
    </recommendedName>
</protein>
<dbReference type="KEGG" id="daa:AKL17_3428"/>
<dbReference type="Gene3D" id="2.60.120.10">
    <property type="entry name" value="Jelly Rolls"/>
    <property type="match status" value="2"/>
</dbReference>
<accession>A0A161GK80</accession>
<dbReference type="CDD" id="cd02224">
    <property type="entry name" value="cupin_SPO2919-like"/>
    <property type="match status" value="2"/>
</dbReference>
<dbReference type="GO" id="GO:0046872">
    <property type="term" value="F:metal ion binding"/>
    <property type="evidence" value="ECO:0007669"/>
    <property type="project" value="UniProtKB-KW"/>
</dbReference>
<feature type="region of interest" description="Disordered" evidence="2">
    <location>
        <begin position="304"/>
        <end position="325"/>
    </location>
</feature>
<feature type="domain" description="Cupin type-2" evidence="3">
    <location>
        <begin position="35"/>
        <end position="106"/>
    </location>
</feature>
<keyword evidence="5" id="KW-1185">Reference proteome</keyword>
<evidence type="ECO:0000256" key="1">
    <source>
        <dbReference type="ARBA" id="ARBA00022723"/>
    </source>
</evidence>
<organism evidence="4 5">
    <name type="scientific">Frigidibacter mobilis</name>
    <dbReference type="NCBI Taxonomy" id="1335048"/>
    <lineage>
        <taxon>Bacteria</taxon>
        <taxon>Pseudomonadati</taxon>
        <taxon>Pseudomonadota</taxon>
        <taxon>Alphaproteobacteria</taxon>
        <taxon>Rhodobacterales</taxon>
        <taxon>Paracoccaceae</taxon>
        <taxon>Frigidibacter</taxon>
    </lineage>
</organism>
<reference evidence="4 5" key="1">
    <citation type="submission" date="2015-09" db="EMBL/GenBank/DDBJ databases">
        <title>Complete genome sequence of Defluviimonas alba cai42t isolated from an oilfield in Xinjiang.</title>
        <authorList>
            <person name="Geng S."/>
            <person name="Pan X."/>
            <person name="Wu X."/>
        </authorList>
    </citation>
    <scope>NUCLEOTIDE SEQUENCE [LARGE SCALE GENOMIC DNA]</scope>
    <source>
        <strain evidence="5">cai42</strain>
    </source>
</reference>
<dbReference type="PANTHER" id="PTHR35848:SF9">
    <property type="entry name" value="SLL1358 PROTEIN"/>
    <property type="match status" value="1"/>
</dbReference>
<feature type="compositionally biased region" description="Basic and acidic residues" evidence="2">
    <location>
        <begin position="312"/>
        <end position="325"/>
    </location>
</feature>
<name>A0A161GK80_9RHOB</name>
<evidence type="ECO:0000313" key="4">
    <source>
        <dbReference type="EMBL" id="AMY70653.1"/>
    </source>
</evidence>
<dbReference type="AlphaFoldDB" id="A0A161GK80"/>
<evidence type="ECO:0000259" key="3">
    <source>
        <dbReference type="Pfam" id="PF07883"/>
    </source>
</evidence>
<dbReference type="RefSeq" id="WP_166507157.1">
    <property type="nucleotide sequence ID" value="NZ_CP012661.1"/>
</dbReference>
<dbReference type="InterPro" id="IPR011051">
    <property type="entry name" value="RmlC_Cupin_sf"/>
</dbReference>
<feature type="domain" description="Cupin type-2" evidence="3">
    <location>
        <begin position="214"/>
        <end position="284"/>
    </location>
</feature>
<dbReference type="Proteomes" id="UP000076128">
    <property type="component" value="Chromosome"/>
</dbReference>
<dbReference type="STRING" id="1335048.AKL17_3428"/>
<dbReference type="EMBL" id="CP012661">
    <property type="protein sequence ID" value="AMY70653.1"/>
    <property type="molecule type" value="Genomic_DNA"/>
</dbReference>
<dbReference type="PANTHER" id="PTHR35848">
    <property type="entry name" value="OXALATE-BINDING PROTEIN"/>
    <property type="match status" value="1"/>
</dbReference>
<dbReference type="InterPro" id="IPR051610">
    <property type="entry name" value="GPI/OXD"/>
</dbReference>
<dbReference type="Pfam" id="PF07883">
    <property type="entry name" value="Cupin_2"/>
    <property type="match status" value="2"/>
</dbReference>
<evidence type="ECO:0000256" key="2">
    <source>
        <dbReference type="SAM" id="MobiDB-lite"/>
    </source>
</evidence>
<proteinExistence type="predicted"/>
<dbReference type="InterPro" id="IPR014710">
    <property type="entry name" value="RmlC-like_jellyroll"/>
</dbReference>
<keyword evidence="1" id="KW-0479">Metal-binding</keyword>
<dbReference type="InterPro" id="IPR013096">
    <property type="entry name" value="Cupin_2"/>
</dbReference>
<sequence>MKVDRASLLPERSFEGARTLHLSDAGGLSQFGCNLQILPPGARSSERHWHSSEDEALFILSGSATVIDDDGEHLLGPGDAAVWRRGDPNAHHLRNDGTAPCRYIVIGARVAGDVCTYPDLGHRQVNGAADWRVEDSTGTVLRGGPLPPRLLNLATDWGAPFDAGFIPQRIQRAADRLWETETAWEHSILGGGLGPYRHAILGDPGGLTQFGVHLEVLPPGSQSSFRHWHEAEDEMVYLLDGELVLIEDEETLLHPGDAVCWPAGHPVGHCLENRSGQDARYLTIGTRKRRDVIHYPDHDLLTQKDGPARSYLHRDGTPHRKGEST</sequence>
<gene>
    <name evidence="4" type="ORF">AKL17_3428</name>
</gene>
<dbReference type="SUPFAM" id="SSF51182">
    <property type="entry name" value="RmlC-like cupins"/>
    <property type="match status" value="2"/>
</dbReference>
<evidence type="ECO:0000313" key="5">
    <source>
        <dbReference type="Proteomes" id="UP000076128"/>
    </source>
</evidence>